<keyword evidence="3" id="KW-1185">Reference proteome</keyword>
<name>A0A1V6NNM6_PENDC</name>
<evidence type="ECO:0000313" key="2">
    <source>
        <dbReference type="EMBL" id="OQD66293.1"/>
    </source>
</evidence>
<evidence type="ECO:0000256" key="1">
    <source>
        <dbReference type="SAM" id="MobiDB-lite"/>
    </source>
</evidence>
<feature type="region of interest" description="Disordered" evidence="1">
    <location>
        <begin position="1"/>
        <end position="66"/>
    </location>
</feature>
<gene>
    <name evidence="2" type="ORF">PENDEC_c053G00968</name>
</gene>
<feature type="compositionally biased region" description="Acidic residues" evidence="1">
    <location>
        <begin position="73"/>
        <end position="82"/>
    </location>
</feature>
<dbReference type="EMBL" id="MDYL01000053">
    <property type="protein sequence ID" value="OQD66293.1"/>
    <property type="molecule type" value="Genomic_DNA"/>
</dbReference>
<dbReference type="OrthoDB" id="4369381at2759"/>
<accession>A0A1V6NNM6</accession>
<protein>
    <submittedName>
        <fullName evidence="2">Uncharacterized protein</fullName>
    </submittedName>
</protein>
<reference evidence="3" key="1">
    <citation type="journal article" date="2017" name="Nat. Microbiol.">
        <title>Global analysis of biosynthetic gene clusters reveals vast potential of secondary metabolite production in Penicillium species.</title>
        <authorList>
            <person name="Nielsen J.C."/>
            <person name="Grijseels S."/>
            <person name="Prigent S."/>
            <person name="Ji B."/>
            <person name="Dainat J."/>
            <person name="Nielsen K.F."/>
            <person name="Frisvad J.C."/>
            <person name="Workman M."/>
            <person name="Nielsen J."/>
        </authorList>
    </citation>
    <scope>NUCLEOTIDE SEQUENCE [LARGE SCALE GENOMIC DNA]</scope>
    <source>
        <strain evidence="3">IBT 11843</strain>
    </source>
</reference>
<sequence>MGLPRPPSLPKDLSSETDSDSSEASFRPYADVSDPESDTDPSSTDLTSPEPLRLPASRPHFERRLGPRALADYSDDLDDDTDKDIQDVPLDYGRSENTKIRGERIEQRWHKYCRVKAAETDALPKWNDPAEAIRLVKPNDVHRFLNYCLKLKSAQDGRRLKGIKNSTDLVLQAMRTLRKPHRGLHAYLPAF</sequence>
<dbReference type="AlphaFoldDB" id="A0A1V6NNM6"/>
<dbReference type="OMA" id="KWNDPAE"/>
<organism evidence="2 3">
    <name type="scientific">Penicillium decumbens</name>
    <dbReference type="NCBI Taxonomy" id="69771"/>
    <lineage>
        <taxon>Eukaryota</taxon>
        <taxon>Fungi</taxon>
        <taxon>Dikarya</taxon>
        <taxon>Ascomycota</taxon>
        <taxon>Pezizomycotina</taxon>
        <taxon>Eurotiomycetes</taxon>
        <taxon>Eurotiomycetidae</taxon>
        <taxon>Eurotiales</taxon>
        <taxon>Aspergillaceae</taxon>
        <taxon>Penicillium</taxon>
    </lineage>
</organism>
<comment type="caution">
    <text evidence="2">The sequence shown here is derived from an EMBL/GenBank/DDBJ whole genome shotgun (WGS) entry which is preliminary data.</text>
</comment>
<feature type="region of interest" description="Disordered" evidence="1">
    <location>
        <begin position="71"/>
        <end position="90"/>
    </location>
</feature>
<feature type="compositionally biased region" description="Low complexity" evidence="1">
    <location>
        <begin position="40"/>
        <end position="51"/>
    </location>
</feature>
<proteinExistence type="predicted"/>
<evidence type="ECO:0000313" key="3">
    <source>
        <dbReference type="Proteomes" id="UP000191522"/>
    </source>
</evidence>
<dbReference type="STRING" id="69771.A0A1V6NNM6"/>
<dbReference type="Proteomes" id="UP000191522">
    <property type="component" value="Unassembled WGS sequence"/>
</dbReference>